<reference evidence="3 4" key="1">
    <citation type="submission" date="2024-03" db="EMBL/GenBank/DDBJ databases">
        <title>Reference genomes for the five species model microbial community.</title>
        <authorList>
            <person name="Padfield D."/>
        </authorList>
    </citation>
    <scope>NUCLEOTIDE SEQUENCE [LARGE SCALE GENOMIC DNA]</scope>
    <source>
        <strain evidence="3 4">AB1</strain>
    </source>
</reference>
<dbReference type="InterPro" id="IPR006311">
    <property type="entry name" value="TAT_signal"/>
</dbReference>
<dbReference type="InterPro" id="IPR005064">
    <property type="entry name" value="BUG"/>
</dbReference>
<gene>
    <name evidence="3" type="ORF">WHX56_26320</name>
</gene>
<keyword evidence="4" id="KW-1185">Reference proteome</keyword>
<keyword evidence="2" id="KW-0732">Signal</keyword>
<feature type="chain" id="PRO_5046724528" evidence="2">
    <location>
        <begin position="31"/>
        <end position="331"/>
    </location>
</feature>
<dbReference type="CDD" id="cd07012">
    <property type="entry name" value="PBP2_Bug_TTT"/>
    <property type="match status" value="1"/>
</dbReference>
<dbReference type="Gene3D" id="3.40.190.10">
    <property type="entry name" value="Periplasmic binding protein-like II"/>
    <property type="match status" value="1"/>
</dbReference>
<evidence type="ECO:0000313" key="4">
    <source>
        <dbReference type="Proteomes" id="UP001456224"/>
    </source>
</evidence>
<proteinExistence type="inferred from homology"/>
<evidence type="ECO:0000256" key="1">
    <source>
        <dbReference type="ARBA" id="ARBA00006987"/>
    </source>
</evidence>
<feature type="signal peptide" evidence="2">
    <location>
        <begin position="1"/>
        <end position="30"/>
    </location>
</feature>
<evidence type="ECO:0000313" key="3">
    <source>
        <dbReference type="EMBL" id="WXR73117.1"/>
    </source>
</evidence>
<dbReference type="EMBL" id="CP148753">
    <property type="protein sequence ID" value="WXR73117.1"/>
    <property type="molecule type" value="Genomic_DNA"/>
</dbReference>
<dbReference type="PIRSF" id="PIRSF017082">
    <property type="entry name" value="YflP"/>
    <property type="match status" value="1"/>
</dbReference>
<protein>
    <submittedName>
        <fullName evidence="3">Tripartite tricarboxylate transporter substrate binding protein</fullName>
    </submittedName>
</protein>
<sequence length="331" mass="34530">MNTPRKPWLRLASAAMAAAALAFGPAAAHADDGFPNRPIRLVVGFGPGTSVDIVARIVAAKVQALAKQAVIVENKPGAGSLIALKEVARANPDGYTLIIAAMPNISIAPSINADLGLDPERDLAPVVGIADSDLVLVVSEKRNPATTLQEFVDWGKKQKSVFYGTLGAGTLGHFGGVLFSDTTGIKIDLVHYKAASDSYIGLVNGDVQATLLASSVAASQLRSGSVRVLASTGAARSPSFPDVPTFKESNFPDMQFGAWYGIFAPAKTPAGILEKINAEFVAATRDQEVRSKMEAAGFSVTGTTRADFARAVHDDTVRWAKVAKSAGLSAN</sequence>
<dbReference type="PANTHER" id="PTHR42928">
    <property type="entry name" value="TRICARBOXYLATE-BINDING PROTEIN"/>
    <property type="match status" value="1"/>
</dbReference>
<dbReference type="InterPro" id="IPR042100">
    <property type="entry name" value="Bug_dom1"/>
</dbReference>
<organism evidence="3 4">
    <name type="scientific">Achromobacter veterisilvae</name>
    <dbReference type="NCBI Taxonomy" id="2069367"/>
    <lineage>
        <taxon>Bacteria</taxon>
        <taxon>Pseudomonadati</taxon>
        <taxon>Pseudomonadota</taxon>
        <taxon>Betaproteobacteria</taxon>
        <taxon>Burkholderiales</taxon>
        <taxon>Alcaligenaceae</taxon>
        <taxon>Achromobacter</taxon>
    </lineage>
</organism>
<dbReference type="RefSeq" id="WP_338879409.1">
    <property type="nucleotide sequence ID" value="NZ_CP148753.1"/>
</dbReference>
<dbReference type="SUPFAM" id="SSF53850">
    <property type="entry name" value="Periplasmic binding protein-like II"/>
    <property type="match status" value="1"/>
</dbReference>
<comment type="similarity">
    <text evidence="1">Belongs to the UPF0065 (bug) family.</text>
</comment>
<name>A0ABZ2S2H1_9BURK</name>
<dbReference type="Proteomes" id="UP001456224">
    <property type="component" value="Chromosome"/>
</dbReference>
<dbReference type="Gene3D" id="3.40.190.150">
    <property type="entry name" value="Bordetella uptake gene, domain 1"/>
    <property type="match status" value="1"/>
</dbReference>
<dbReference type="PROSITE" id="PS51318">
    <property type="entry name" value="TAT"/>
    <property type="match status" value="1"/>
</dbReference>
<evidence type="ECO:0000256" key="2">
    <source>
        <dbReference type="SAM" id="SignalP"/>
    </source>
</evidence>
<dbReference type="Pfam" id="PF03401">
    <property type="entry name" value="TctC"/>
    <property type="match status" value="1"/>
</dbReference>
<dbReference type="PANTHER" id="PTHR42928:SF5">
    <property type="entry name" value="BLR1237 PROTEIN"/>
    <property type="match status" value="1"/>
</dbReference>
<accession>A0ABZ2S2H1</accession>